<dbReference type="Proteomes" id="UP000748756">
    <property type="component" value="Unassembled WGS sequence"/>
</dbReference>
<organism evidence="1 2">
    <name type="scientific">Linnemannia schmuckeri</name>
    <dbReference type="NCBI Taxonomy" id="64567"/>
    <lineage>
        <taxon>Eukaryota</taxon>
        <taxon>Fungi</taxon>
        <taxon>Fungi incertae sedis</taxon>
        <taxon>Mucoromycota</taxon>
        <taxon>Mortierellomycotina</taxon>
        <taxon>Mortierellomycetes</taxon>
        <taxon>Mortierellales</taxon>
        <taxon>Mortierellaceae</taxon>
        <taxon>Linnemannia</taxon>
    </lineage>
</organism>
<dbReference type="AlphaFoldDB" id="A0A9P5RK14"/>
<reference evidence="1" key="1">
    <citation type="journal article" date="2020" name="Fungal Divers.">
        <title>Resolving the Mortierellaceae phylogeny through synthesis of multi-gene phylogenetics and phylogenomics.</title>
        <authorList>
            <person name="Vandepol N."/>
            <person name="Liber J."/>
            <person name="Desiro A."/>
            <person name="Na H."/>
            <person name="Kennedy M."/>
            <person name="Barry K."/>
            <person name="Grigoriev I.V."/>
            <person name="Miller A.N."/>
            <person name="O'Donnell K."/>
            <person name="Stajich J.E."/>
            <person name="Bonito G."/>
        </authorList>
    </citation>
    <scope>NUCLEOTIDE SEQUENCE</scope>
    <source>
        <strain evidence="1">NRRL 6426</strain>
    </source>
</reference>
<accession>A0A9P5RK14</accession>
<evidence type="ECO:0000313" key="1">
    <source>
        <dbReference type="EMBL" id="KAF9134070.1"/>
    </source>
</evidence>
<keyword evidence="2" id="KW-1185">Reference proteome</keyword>
<comment type="caution">
    <text evidence="1">The sequence shown here is derived from an EMBL/GenBank/DDBJ whole genome shotgun (WGS) entry which is preliminary data.</text>
</comment>
<proteinExistence type="predicted"/>
<dbReference type="OrthoDB" id="2449072at2759"/>
<name>A0A9P5RK14_9FUNG</name>
<gene>
    <name evidence="1" type="ORF">BG015_003464</name>
</gene>
<protein>
    <submittedName>
        <fullName evidence="1">Uncharacterized protein</fullName>
    </submittedName>
</protein>
<evidence type="ECO:0000313" key="2">
    <source>
        <dbReference type="Proteomes" id="UP000748756"/>
    </source>
</evidence>
<dbReference type="EMBL" id="JAAAUQ010001767">
    <property type="protein sequence ID" value="KAF9134070.1"/>
    <property type="molecule type" value="Genomic_DNA"/>
</dbReference>
<sequence>MASSVVAAILATVDHHGHYHGSPSVTSTVLRPTSAGVTSSTMVSPVAVPEVVVAARRASDGGSILSSAAAAVSTSLAAARNPFSSSNHRNHHQYHPRLHHTEDAYPPLPHPSTLPRRMIKVTLHQQQGANSTLRAIYEKLQVVWDQQTLEFEQQQQQAASCSTISTTITNGGGAGLRAIAAPTPIIQKALRGPAI</sequence>